<organism evidence="1 2">
    <name type="scientific">Pleurodeles waltl</name>
    <name type="common">Iberian ribbed newt</name>
    <dbReference type="NCBI Taxonomy" id="8319"/>
    <lineage>
        <taxon>Eukaryota</taxon>
        <taxon>Metazoa</taxon>
        <taxon>Chordata</taxon>
        <taxon>Craniata</taxon>
        <taxon>Vertebrata</taxon>
        <taxon>Euteleostomi</taxon>
        <taxon>Amphibia</taxon>
        <taxon>Batrachia</taxon>
        <taxon>Caudata</taxon>
        <taxon>Salamandroidea</taxon>
        <taxon>Salamandridae</taxon>
        <taxon>Pleurodelinae</taxon>
        <taxon>Pleurodeles</taxon>
    </lineage>
</organism>
<comment type="caution">
    <text evidence="1">The sequence shown here is derived from an EMBL/GenBank/DDBJ whole genome shotgun (WGS) entry which is preliminary data.</text>
</comment>
<dbReference type="Proteomes" id="UP001066276">
    <property type="component" value="Chromosome 4_2"/>
</dbReference>
<evidence type="ECO:0000313" key="1">
    <source>
        <dbReference type="EMBL" id="KAJ1162332.1"/>
    </source>
</evidence>
<accession>A0AAV7SDQ6</accession>
<proteinExistence type="predicted"/>
<keyword evidence="2" id="KW-1185">Reference proteome</keyword>
<name>A0AAV7SDQ6_PLEWA</name>
<dbReference type="EMBL" id="JANPWB010000008">
    <property type="protein sequence ID" value="KAJ1162332.1"/>
    <property type="molecule type" value="Genomic_DNA"/>
</dbReference>
<dbReference type="AlphaFoldDB" id="A0AAV7SDQ6"/>
<protein>
    <recommendedName>
        <fullName evidence="3">Secreted protein</fullName>
    </recommendedName>
</protein>
<sequence>MRLQALRGSALGAVAASVPAANSRCLSGPRLLWYWEVVEEAACSKGSSPVNLVPQDTGDYLRLQSRELQSPLLMCTSESVAYPASPSTAAVVIHLDGLDGS</sequence>
<evidence type="ECO:0008006" key="3">
    <source>
        <dbReference type="Google" id="ProtNLM"/>
    </source>
</evidence>
<reference evidence="1" key="1">
    <citation type="journal article" date="2022" name="bioRxiv">
        <title>Sequencing and chromosome-scale assembly of the giantPleurodeles waltlgenome.</title>
        <authorList>
            <person name="Brown T."/>
            <person name="Elewa A."/>
            <person name="Iarovenko S."/>
            <person name="Subramanian E."/>
            <person name="Araus A.J."/>
            <person name="Petzold A."/>
            <person name="Susuki M."/>
            <person name="Suzuki K.-i.T."/>
            <person name="Hayashi T."/>
            <person name="Toyoda A."/>
            <person name="Oliveira C."/>
            <person name="Osipova E."/>
            <person name="Leigh N.D."/>
            <person name="Simon A."/>
            <person name="Yun M.H."/>
        </authorList>
    </citation>
    <scope>NUCLEOTIDE SEQUENCE</scope>
    <source>
        <strain evidence="1">20211129_DDA</strain>
        <tissue evidence="1">Liver</tissue>
    </source>
</reference>
<gene>
    <name evidence="1" type="ORF">NDU88_002800</name>
</gene>
<evidence type="ECO:0000313" key="2">
    <source>
        <dbReference type="Proteomes" id="UP001066276"/>
    </source>
</evidence>